<dbReference type="SMART" id="SM00382">
    <property type="entry name" value="AAA"/>
    <property type="match status" value="2"/>
</dbReference>
<dbReference type="FunFam" id="3.40.50.300:FF:000074">
    <property type="entry name" value="Multidrug resistance-associated protein 5 isoform 1"/>
    <property type="match status" value="1"/>
</dbReference>
<feature type="transmembrane region" description="Helical" evidence="12">
    <location>
        <begin position="276"/>
        <end position="295"/>
    </location>
</feature>
<dbReference type="GO" id="GO:0016020">
    <property type="term" value="C:membrane"/>
    <property type="evidence" value="ECO:0007669"/>
    <property type="project" value="InterPro"/>
</dbReference>
<feature type="transmembrane region" description="Helical" evidence="12">
    <location>
        <begin position="745"/>
        <end position="768"/>
    </location>
</feature>
<feature type="transmembrane region" description="Helical" evidence="12">
    <location>
        <begin position="903"/>
        <end position="922"/>
    </location>
</feature>
<dbReference type="InterPro" id="IPR036640">
    <property type="entry name" value="ABC1_TM_sf"/>
</dbReference>
<dbReference type="InterPro" id="IPR003439">
    <property type="entry name" value="ABC_transporter-like_ATP-bd"/>
</dbReference>
<feature type="transmembrane region" description="Helical" evidence="12">
    <location>
        <begin position="301"/>
        <end position="321"/>
    </location>
</feature>
<dbReference type="PANTHER" id="PTHR24223">
    <property type="entry name" value="ATP-BINDING CASSETTE SUB-FAMILY C"/>
    <property type="match status" value="1"/>
</dbReference>
<keyword evidence="5" id="KW-0677">Repeat</keyword>
<dbReference type="GO" id="GO:0012505">
    <property type="term" value="C:endomembrane system"/>
    <property type="evidence" value="ECO:0007669"/>
    <property type="project" value="UniProtKB-SubCell"/>
</dbReference>
<dbReference type="Ensembl" id="ENSECAT00000133775.1">
    <property type="protein sequence ID" value="ENSECAP00000059015.1"/>
    <property type="gene ID" value="ENSECAG00000021168.4"/>
</dbReference>
<proteinExistence type="inferred from homology"/>
<keyword evidence="8 12" id="KW-1133">Transmembrane helix</keyword>
<name>A0A9L0R963_HORSE</name>
<feature type="domain" description="ABC transporter" evidence="13">
    <location>
        <begin position="1083"/>
        <end position="1317"/>
    </location>
</feature>
<evidence type="ECO:0000256" key="4">
    <source>
        <dbReference type="ARBA" id="ARBA00022692"/>
    </source>
</evidence>
<dbReference type="CDD" id="cd18599">
    <property type="entry name" value="ABC_6TM_MRP5_8_9_D2"/>
    <property type="match status" value="1"/>
</dbReference>
<dbReference type="Gene3D" id="3.40.50.300">
    <property type="entry name" value="P-loop containing nucleotide triphosphate hydrolases"/>
    <property type="match status" value="2"/>
</dbReference>
<dbReference type="FunFam" id="3.40.50.300:FF:001303">
    <property type="entry name" value="ATP binding cassette subfamily C member 11"/>
    <property type="match status" value="1"/>
</dbReference>
<keyword evidence="7" id="KW-0067">ATP-binding</keyword>
<feature type="transmembrane region" description="Helical" evidence="12">
    <location>
        <begin position="163"/>
        <end position="184"/>
    </location>
</feature>
<feature type="domain" description="ABC transporter" evidence="13">
    <location>
        <begin position="421"/>
        <end position="648"/>
    </location>
</feature>
<feature type="transmembrane region" description="Helical" evidence="12">
    <location>
        <begin position="879"/>
        <end position="897"/>
    </location>
</feature>
<dbReference type="PROSITE" id="PS50893">
    <property type="entry name" value="ABC_TRANSPORTER_2"/>
    <property type="match status" value="2"/>
</dbReference>
<dbReference type="Pfam" id="PF00005">
    <property type="entry name" value="ABC_tran"/>
    <property type="match status" value="2"/>
</dbReference>
<feature type="transmembrane region" description="Helical" evidence="12">
    <location>
        <begin position="416"/>
        <end position="438"/>
    </location>
</feature>
<evidence type="ECO:0000256" key="1">
    <source>
        <dbReference type="ARBA" id="ARBA00004127"/>
    </source>
</evidence>
<feature type="region of interest" description="Disordered" evidence="11">
    <location>
        <begin position="1320"/>
        <end position="1348"/>
    </location>
</feature>
<dbReference type="GeneTree" id="ENSGT00940000162968"/>
<dbReference type="InterPro" id="IPR011527">
    <property type="entry name" value="ABC1_TM_dom"/>
</dbReference>
<dbReference type="FunFam" id="1.20.1560.10:FF:000012">
    <property type="entry name" value="ATP binding cassette subfamily C member 5"/>
    <property type="match status" value="1"/>
</dbReference>
<keyword evidence="16" id="KW-1185">Reference proteome</keyword>
<evidence type="ECO:0000256" key="5">
    <source>
        <dbReference type="ARBA" id="ARBA00022737"/>
    </source>
</evidence>
<dbReference type="Pfam" id="PF00664">
    <property type="entry name" value="ABC_membrane"/>
    <property type="match status" value="2"/>
</dbReference>
<dbReference type="PROSITE" id="PS50929">
    <property type="entry name" value="ABC_TM1F"/>
    <property type="match status" value="2"/>
</dbReference>
<dbReference type="InterPro" id="IPR003593">
    <property type="entry name" value="AAA+_ATPase"/>
</dbReference>
<dbReference type="SUPFAM" id="SSF52540">
    <property type="entry name" value="P-loop containing nucleoside triphosphate hydrolases"/>
    <property type="match status" value="2"/>
</dbReference>
<protein>
    <submittedName>
        <fullName evidence="15">ATP binding cassette subfamily C member 11</fullName>
    </submittedName>
</protein>
<keyword evidence="6" id="KW-0547">Nucleotide-binding</keyword>
<feature type="domain" description="ABC transmembrane type-1" evidence="14">
    <location>
        <begin position="749"/>
        <end position="1045"/>
    </location>
</feature>
<accession>A0A9L0R963</accession>
<evidence type="ECO:0000256" key="12">
    <source>
        <dbReference type="SAM" id="Phobius"/>
    </source>
</evidence>
<evidence type="ECO:0000256" key="11">
    <source>
        <dbReference type="SAM" id="MobiDB-lite"/>
    </source>
</evidence>
<keyword evidence="10" id="KW-0325">Glycoprotein</keyword>
<evidence type="ECO:0000256" key="7">
    <source>
        <dbReference type="ARBA" id="ARBA00022840"/>
    </source>
</evidence>
<evidence type="ECO:0000259" key="14">
    <source>
        <dbReference type="PROSITE" id="PS50929"/>
    </source>
</evidence>
<evidence type="ECO:0000256" key="9">
    <source>
        <dbReference type="ARBA" id="ARBA00023136"/>
    </source>
</evidence>
<feature type="region of interest" description="Disordered" evidence="11">
    <location>
        <begin position="687"/>
        <end position="707"/>
    </location>
</feature>
<keyword evidence="3" id="KW-0813">Transport</keyword>
<evidence type="ECO:0000313" key="16">
    <source>
        <dbReference type="Proteomes" id="UP000002281"/>
    </source>
</evidence>
<evidence type="ECO:0000256" key="10">
    <source>
        <dbReference type="ARBA" id="ARBA00023180"/>
    </source>
</evidence>
<dbReference type="Proteomes" id="UP000002281">
    <property type="component" value="Chromosome 3"/>
</dbReference>
<dbReference type="CDD" id="cd03250">
    <property type="entry name" value="ABCC_MRP_domain1"/>
    <property type="match status" value="1"/>
</dbReference>
<feature type="transmembrane region" description="Helical" evidence="12">
    <location>
        <begin position="380"/>
        <end position="404"/>
    </location>
</feature>
<feature type="transmembrane region" description="Helical" evidence="12">
    <location>
        <begin position="803"/>
        <end position="822"/>
    </location>
</feature>
<evidence type="ECO:0000256" key="2">
    <source>
        <dbReference type="ARBA" id="ARBA00009726"/>
    </source>
</evidence>
<dbReference type="InterPro" id="IPR050173">
    <property type="entry name" value="ABC_transporter_C-like"/>
</dbReference>
<feature type="domain" description="ABC transmembrane type-1" evidence="14">
    <location>
        <begin position="164"/>
        <end position="443"/>
    </location>
</feature>
<dbReference type="CDD" id="cd03244">
    <property type="entry name" value="ABCC_MRP_domain2"/>
    <property type="match status" value="1"/>
</dbReference>
<dbReference type="PANTHER" id="PTHR24223:SF168">
    <property type="entry name" value="ATP-BINDING CASSETTE SUB-FAMILY C MEMBER 11"/>
    <property type="match status" value="1"/>
</dbReference>
<dbReference type="InterPro" id="IPR027417">
    <property type="entry name" value="P-loop_NTPase"/>
</dbReference>
<sequence>MTRRRIYWVPSSSGGLINLGLDVGDDMASGLSYKPYTLEGGPWTQQAGNPAAPEKAEGLPWGKYSAAWRNMIPFRPKPKFPAPQPMDDAGLFSYLLLSWLTPLMIRGLQKRLDENTIPQLSVHDASAKNAKRLRLLWEEEVSRRGPEKASVLHVMLSFQRTRVLFATLLGCCLCLWSLLGPVLIIPKILEYSEEQPGNIVYGVGLCFTLFLSECLKSLSLCSCWVINQHTAIRFHTAVSSFAFEKLMQFKSLTHITTGEAINFFTRDTKYLFEGMYYGPLTLFSGLFLIACNITSCLVLGPTALIATVCFLLILPLEVFFIRRIVKIQNDTADVSNQRIRVTSEVLTYIKLIKMYTWEKPFAKVIKDLRRKERKLLEESGFLQSLTMATFFMACTVAMTLMFLIHTCLQLKLTAPAAFTTVATLSPLRLSVLFVPFAIKGLTNSKSAGERFKGTMLGICGNSGSGKSSLLSAILGEMHLQEGLVGVHGSLAYVPQQPWMIGASIRENILMGVQYDKARYLQVLHCCSLNRDLEILPFGDMTEIGERGLNLSGGQKQRISLARAVYADRDVYLLDDPMSALDNHVAKHVFEECIQKMLRGKSVVLVTHQMQYLEFCDEIILLEDGKICEKGIHSELIQKKGRYAQLIQKMPREATQVISTQPHPHSPQGGALPASGVCASSQDVLQDPARRAQEPQVEGQARTTFQEEPLPDDAVLENQLTKKEKMEEGSLRWSVYHHYIQAAGGYLVSVMVFLLMLVFIFLTTFNMWWLNHWLEQGSGANSSQESNRTPADPGDILENPQLPFYQLVYGLSTLAVICVGIGCSKAFTKVTRKASTALHNQLFHKVSRYPMSFFDTTPRGRLLNCFVGDLDMLDQFFPSVAEHFLLLILLIISTLLIVSVLSPYVLLLGAIIAIFGFVYCMMFKRAITVFKRLETYSRSPLLSHILTSLHGLSSIHVYGKTEDFINEFKRLTDTHNNYLLMFLSSIRWAALRLELITNLMTLAVALFVAFGISSAPYSSKAMALSLVLQLTVNFQAITRVGTETESCFTAVEKSLQYMKMCAPEAPLHTEGGSCPHGWPQRGEITFQDYQMKYRDNTPIVLNGINLTIHGQEVVGIVGRTGSGKSSLGVALFRLVEPAAGRILIDGVDICSIGLEDLRSKVSIIPQDPVLFSGTIRFNLDPFDCYTDKQIWDVLERTFLSKTISKFPQRLQAEVVENGENFSVGERQLLCIARALLRNSKIILIDEATASVDMQTDTLIQRTIREAFQGCTVLVIAHRIPTVLNCDRILVMRDGKVAEFDRPEVLQKQPGSMFAALLGTASSSSSKGEMGTSAGEAGGRVPQGSPRVQQ</sequence>
<evidence type="ECO:0000313" key="15">
    <source>
        <dbReference type="Ensembl" id="ENSECAP00000059015.1"/>
    </source>
</evidence>
<comment type="subcellular location">
    <subcellularLocation>
        <location evidence="1">Endomembrane system</location>
        <topology evidence="1">Multi-pass membrane protein</topology>
    </subcellularLocation>
</comment>
<evidence type="ECO:0000256" key="8">
    <source>
        <dbReference type="ARBA" id="ARBA00022989"/>
    </source>
</evidence>
<dbReference type="GO" id="GO:0140359">
    <property type="term" value="F:ABC-type transporter activity"/>
    <property type="evidence" value="ECO:0007669"/>
    <property type="project" value="InterPro"/>
</dbReference>
<feature type="transmembrane region" description="Helical" evidence="12">
    <location>
        <begin position="199"/>
        <end position="226"/>
    </location>
</feature>
<dbReference type="GO" id="GO:0005524">
    <property type="term" value="F:ATP binding"/>
    <property type="evidence" value="ECO:0007669"/>
    <property type="project" value="UniProtKB-KW"/>
</dbReference>
<feature type="transmembrane region" description="Helical" evidence="12">
    <location>
        <begin position="994"/>
        <end position="1016"/>
    </location>
</feature>
<reference evidence="15" key="2">
    <citation type="submission" date="2025-08" db="UniProtKB">
        <authorList>
            <consortium name="Ensembl"/>
        </authorList>
    </citation>
    <scope>IDENTIFICATION</scope>
    <source>
        <strain evidence="15">Thoroughbred</strain>
    </source>
</reference>
<dbReference type="PROSITE" id="PS00211">
    <property type="entry name" value="ABC_TRANSPORTER_1"/>
    <property type="match status" value="2"/>
</dbReference>
<dbReference type="FunFam" id="1.20.1560.10:FF:000015">
    <property type="entry name" value="multidrug resistance-associated protein 5 isoform X1"/>
    <property type="match status" value="1"/>
</dbReference>
<gene>
    <name evidence="15" type="primary">ABCC11</name>
</gene>
<evidence type="ECO:0000256" key="3">
    <source>
        <dbReference type="ARBA" id="ARBA00022448"/>
    </source>
</evidence>
<dbReference type="InterPro" id="IPR017871">
    <property type="entry name" value="ABC_transporter-like_CS"/>
</dbReference>
<dbReference type="GO" id="GO:0016887">
    <property type="term" value="F:ATP hydrolysis activity"/>
    <property type="evidence" value="ECO:0007669"/>
    <property type="project" value="InterPro"/>
</dbReference>
<comment type="similarity">
    <text evidence="2">Belongs to the ABC transporter superfamily. ABCC family. Conjugate transporter (TC 3.A.1.208) subfamily.</text>
</comment>
<organism evidence="15 16">
    <name type="scientific">Equus caballus</name>
    <name type="common">Horse</name>
    <dbReference type="NCBI Taxonomy" id="9796"/>
    <lineage>
        <taxon>Eukaryota</taxon>
        <taxon>Metazoa</taxon>
        <taxon>Chordata</taxon>
        <taxon>Craniata</taxon>
        <taxon>Vertebrata</taxon>
        <taxon>Euteleostomi</taxon>
        <taxon>Mammalia</taxon>
        <taxon>Eutheria</taxon>
        <taxon>Laurasiatheria</taxon>
        <taxon>Perissodactyla</taxon>
        <taxon>Equidae</taxon>
        <taxon>Equus</taxon>
    </lineage>
</organism>
<dbReference type="Gene3D" id="1.20.1560.10">
    <property type="entry name" value="ABC transporter type 1, transmembrane domain"/>
    <property type="match status" value="2"/>
</dbReference>
<evidence type="ECO:0000259" key="13">
    <source>
        <dbReference type="PROSITE" id="PS50893"/>
    </source>
</evidence>
<dbReference type="SUPFAM" id="SSF90123">
    <property type="entry name" value="ABC transporter transmembrane region"/>
    <property type="match status" value="2"/>
</dbReference>
<keyword evidence="4 12" id="KW-0812">Transmembrane</keyword>
<evidence type="ECO:0000256" key="6">
    <source>
        <dbReference type="ARBA" id="ARBA00022741"/>
    </source>
</evidence>
<keyword evidence="9 12" id="KW-0472">Membrane</keyword>
<reference evidence="15 16" key="1">
    <citation type="journal article" date="2009" name="Science">
        <title>Genome sequence, comparative analysis, and population genetics of the domestic horse.</title>
        <authorList>
            <consortium name="Broad Institute Genome Sequencing Platform"/>
            <consortium name="Broad Institute Whole Genome Assembly Team"/>
            <person name="Wade C.M."/>
            <person name="Giulotto E."/>
            <person name="Sigurdsson S."/>
            <person name="Zoli M."/>
            <person name="Gnerre S."/>
            <person name="Imsland F."/>
            <person name="Lear T.L."/>
            <person name="Adelson D.L."/>
            <person name="Bailey E."/>
            <person name="Bellone R.R."/>
            <person name="Bloecker H."/>
            <person name="Distl O."/>
            <person name="Edgar R.C."/>
            <person name="Garber M."/>
            <person name="Leeb T."/>
            <person name="Mauceli E."/>
            <person name="MacLeod J.N."/>
            <person name="Penedo M.C.T."/>
            <person name="Raison J.M."/>
            <person name="Sharpe T."/>
            <person name="Vogel J."/>
            <person name="Andersson L."/>
            <person name="Antczak D.F."/>
            <person name="Biagi T."/>
            <person name="Binns M.M."/>
            <person name="Chowdhary B.P."/>
            <person name="Coleman S.J."/>
            <person name="Della Valle G."/>
            <person name="Fryc S."/>
            <person name="Guerin G."/>
            <person name="Hasegawa T."/>
            <person name="Hill E.W."/>
            <person name="Jurka J."/>
            <person name="Kiialainen A."/>
            <person name="Lindgren G."/>
            <person name="Liu J."/>
            <person name="Magnani E."/>
            <person name="Mickelson J.R."/>
            <person name="Murray J."/>
            <person name="Nergadze S.G."/>
            <person name="Onofrio R."/>
            <person name="Pedroni S."/>
            <person name="Piras M.F."/>
            <person name="Raudsepp T."/>
            <person name="Rocchi M."/>
            <person name="Roeed K.H."/>
            <person name="Ryder O.A."/>
            <person name="Searle S."/>
            <person name="Skow L."/>
            <person name="Swinburne J.E."/>
            <person name="Syvaenen A.C."/>
            <person name="Tozaki T."/>
            <person name="Valberg S.J."/>
            <person name="Vaudin M."/>
            <person name="White J.R."/>
            <person name="Zody M.C."/>
            <person name="Lander E.S."/>
            <person name="Lindblad-Toh K."/>
        </authorList>
    </citation>
    <scope>NUCLEOTIDE SEQUENCE [LARGE SCALE GENOMIC DNA]</scope>
    <source>
        <strain evidence="15 16">Thoroughbred</strain>
    </source>
</reference>
<reference evidence="15" key="3">
    <citation type="submission" date="2025-09" db="UniProtKB">
        <authorList>
            <consortium name="Ensembl"/>
        </authorList>
    </citation>
    <scope>IDENTIFICATION</scope>
    <source>
        <strain evidence="15">Thoroughbred</strain>
    </source>
</reference>